<keyword evidence="8" id="KW-1185">Reference proteome</keyword>
<feature type="transmembrane region" description="Helical" evidence="6">
    <location>
        <begin position="446"/>
        <end position="472"/>
    </location>
</feature>
<feature type="transmembrane region" description="Helical" evidence="6">
    <location>
        <begin position="189"/>
        <end position="207"/>
    </location>
</feature>
<organism evidence="7 8">
    <name type="scientific">Jeotgalibaca dankookensis</name>
    <dbReference type="NCBI Taxonomy" id="708126"/>
    <lineage>
        <taxon>Bacteria</taxon>
        <taxon>Bacillati</taxon>
        <taxon>Bacillota</taxon>
        <taxon>Bacilli</taxon>
        <taxon>Lactobacillales</taxon>
        <taxon>Carnobacteriaceae</taxon>
        <taxon>Jeotgalibaca</taxon>
    </lineage>
</organism>
<evidence type="ECO:0000256" key="6">
    <source>
        <dbReference type="SAM" id="Phobius"/>
    </source>
</evidence>
<dbReference type="STRING" id="708126.BW727_101482"/>
<keyword evidence="7" id="KW-0132">Cell division</keyword>
<comment type="subcellular location">
    <subcellularLocation>
        <location evidence="1">Cell membrane</location>
        <topology evidence="1">Multi-pass membrane protein</topology>
    </subcellularLocation>
</comment>
<evidence type="ECO:0000256" key="4">
    <source>
        <dbReference type="ARBA" id="ARBA00022989"/>
    </source>
</evidence>
<feature type="transmembrane region" description="Helical" evidence="6">
    <location>
        <begin position="385"/>
        <end position="406"/>
    </location>
</feature>
<proteinExistence type="predicted"/>
<dbReference type="RefSeq" id="WP_062470849.1">
    <property type="nucleotide sequence ID" value="NZ_BBYN01000023.1"/>
</dbReference>
<keyword evidence="5 6" id="KW-0472">Membrane</keyword>
<dbReference type="InterPro" id="IPR050833">
    <property type="entry name" value="Poly_Biosynth_Transport"/>
</dbReference>
<evidence type="ECO:0000313" key="8">
    <source>
        <dbReference type="Proteomes" id="UP000188993"/>
    </source>
</evidence>
<evidence type="ECO:0000256" key="3">
    <source>
        <dbReference type="ARBA" id="ARBA00022692"/>
    </source>
</evidence>
<feature type="transmembrane region" description="Helical" evidence="6">
    <location>
        <begin position="164"/>
        <end position="183"/>
    </location>
</feature>
<feature type="transmembrane region" description="Helical" evidence="6">
    <location>
        <begin position="284"/>
        <end position="309"/>
    </location>
</feature>
<evidence type="ECO:0000313" key="7">
    <source>
        <dbReference type="EMBL" id="AQS53849.1"/>
    </source>
</evidence>
<sequence>MKNKELKLMMNGAVLLSVAGLFSKILSAVYRVPFQNMVGNTGFYVYQQVYPIYGIGMTFALAGFPVFFSKTIAEAKTPNERKKLVWYSLLILSLFSFVLFGLAYGFANQIAFYMGDLQLTPLIQSVSWMFLFMPILASFRGYFQGTYRMQPTAHSQVAEQLVRVLVILYAAWIYASTGTDIYVMGTQAMSGAIWGAAIATGILLFAMRKEKFLFNKDSTTDGLTLLDLAKRYATEGLTICLLTSILVLFQLIDSFTLYKGLIENGIDPLKAKSLKGIYDRGQPLVQLGMVVGTGFSAGFIPVMSQAIAYEKMEEFHRAARSLIRMTASFSFVAVAGLLAILPEVNRMLFGDTSGNTVLSIYIVAIATTSIVLTFHSILQSFNRYLLTLIALALGLSVKLLTNLLLVPLWNTVGASLATVVGLIAMGLFLFQYLPLELRAIWIKDHFLFKLMNGAAIVFTSAYATKLILAIFISNSRSGASIIAILTMLVGVIVFISYILKVQLFTAREWLAIPFGKKLLKKFAINQKQKEKK</sequence>
<feature type="transmembrane region" description="Helical" evidence="6">
    <location>
        <begin position="360"/>
        <end position="378"/>
    </location>
</feature>
<reference evidence="7 8" key="1">
    <citation type="journal article" date="2014" name="Int. J. Syst. Evol. Microbiol.">
        <title>Jeotgalibaca dankookensis gen. nov., sp. nov., a member of the family Carnobacteriaceae, isolated from seujeot (Korean traditional food).</title>
        <authorList>
            <person name="Lee D.G."/>
            <person name="Trujillo M.E."/>
            <person name="Kang H."/>
            <person name="Ahn T.Y."/>
        </authorList>
    </citation>
    <scope>NUCLEOTIDE SEQUENCE [LARGE SCALE GENOMIC DNA]</scope>
    <source>
        <strain evidence="7 8">EX-07</strain>
    </source>
</reference>
<feature type="transmembrane region" description="Helical" evidence="6">
    <location>
        <begin position="478"/>
        <end position="499"/>
    </location>
</feature>
<feature type="transmembrane region" description="Helical" evidence="6">
    <location>
        <begin position="51"/>
        <end position="72"/>
    </location>
</feature>
<dbReference type="Proteomes" id="UP000188993">
    <property type="component" value="Chromosome"/>
</dbReference>
<feature type="transmembrane region" description="Helical" evidence="6">
    <location>
        <begin position="321"/>
        <end position="340"/>
    </location>
</feature>
<dbReference type="CDD" id="cd13124">
    <property type="entry name" value="MATE_SpoVB_like"/>
    <property type="match status" value="1"/>
</dbReference>
<evidence type="ECO:0000256" key="2">
    <source>
        <dbReference type="ARBA" id="ARBA00022475"/>
    </source>
</evidence>
<evidence type="ECO:0000256" key="1">
    <source>
        <dbReference type="ARBA" id="ARBA00004651"/>
    </source>
</evidence>
<keyword evidence="3 6" id="KW-0812">Transmembrane</keyword>
<feature type="transmembrane region" description="Helical" evidence="6">
    <location>
        <begin position="84"/>
        <end position="106"/>
    </location>
</feature>
<dbReference type="EMBL" id="CP019728">
    <property type="protein sequence ID" value="AQS53849.1"/>
    <property type="molecule type" value="Genomic_DNA"/>
</dbReference>
<dbReference type="AlphaFoldDB" id="A0A1S6IQQ1"/>
<dbReference type="OrthoDB" id="9775950at2"/>
<gene>
    <name evidence="7" type="primary">ytgP_2</name>
    <name evidence="7" type="ORF">BW727_101482</name>
</gene>
<feature type="transmembrane region" description="Helical" evidence="6">
    <location>
        <begin position="126"/>
        <end position="143"/>
    </location>
</feature>
<keyword evidence="7" id="KW-0131">Cell cycle</keyword>
<keyword evidence="4 6" id="KW-1133">Transmembrane helix</keyword>
<dbReference type="GO" id="GO:0005886">
    <property type="term" value="C:plasma membrane"/>
    <property type="evidence" value="ECO:0007669"/>
    <property type="project" value="UniProtKB-SubCell"/>
</dbReference>
<dbReference type="InterPro" id="IPR024923">
    <property type="entry name" value="PG_synth_SpoVB"/>
</dbReference>
<dbReference type="GO" id="GO:0051301">
    <property type="term" value="P:cell division"/>
    <property type="evidence" value="ECO:0007669"/>
    <property type="project" value="UniProtKB-KW"/>
</dbReference>
<feature type="transmembrane region" description="Helical" evidence="6">
    <location>
        <begin position="412"/>
        <end position="434"/>
    </location>
</feature>
<dbReference type="InterPro" id="IPR002797">
    <property type="entry name" value="Polysacc_synth"/>
</dbReference>
<keyword evidence="2" id="KW-1003">Cell membrane</keyword>
<dbReference type="PANTHER" id="PTHR30250">
    <property type="entry name" value="PST FAMILY PREDICTED COLANIC ACID TRANSPORTER"/>
    <property type="match status" value="1"/>
</dbReference>
<protein>
    <submittedName>
        <fullName evidence="7">Putative cell division protein YtgP</fullName>
    </submittedName>
</protein>
<evidence type="ECO:0000256" key="5">
    <source>
        <dbReference type="ARBA" id="ARBA00023136"/>
    </source>
</evidence>
<name>A0A1S6IQQ1_9LACT</name>
<accession>A0A1S6IQQ1</accession>
<feature type="transmembrane region" description="Helical" evidence="6">
    <location>
        <begin position="232"/>
        <end position="252"/>
    </location>
</feature>
<dbReference type="PANTHER" id="PTHR30250:SF29">
    <property type="entry name" value="POLYSACCHARIDE BIOSYNTHESIS PROTEIN C-TERMINAL DOMAIN-CONTAINING PROTEIN"/>
    <property type="match status" value="1"/>
</dbReference>
<dbReference type="Pfam" id="PF01943">
    <property type="entry name" value="Polysacc_synt"/>
    <property type="match status" value="1"/>
</dbReference>
<dbReference type="KEGG" id="jda:BW727_101482"/>